<evidence type="ECO:0000313" key="2">
    <source>
        <dbReference type="Proteomes" id="UP000789375"/>
    </source>
</evidence>
<keyword evidence="2" id="KW-1185">Reference proteome</keyword>
<name>A0A9N9CRT1_FUNMO</name>
<proteinExistence type="predicted"/>
<dbReference type="Proteomes" id="UP000789375">
    <property type="component" value="Unassembled WGS sequence"/>
</dbReference>
<gene>
    <name evidence="1" type="ORF">FMOSSE_LOCUS9392</name>
</gene>
<dbReference type="AlphaFoldDB" id="A0A9N9CRT1"/>
<feature type="non-terminal residue" evidence="1">
    <location>
        <position position="1"/>
    </location>
</feature>
<protein>
    <submittedName>
        <fullName evidence="1">3077_t:CDS:1</fullName>
    </submittedName>
</protein>
<dbReference type="EMBL" id="CAJVPP010002732">
    <property type="protein sequence ID" value="CAG8609727.1"/>
    <property type="molecule type" value="Genomic_DNA"/>
</dbReference>
<sequence>SIIKVDPFYGKNFEDAQEWIEIFLRAKEANRWPDNRRIAIAAGILREEAADWYNLHNSFVFGLDKKVDKLLRTEVKEL</sequence>
<reference evidence="1" key="1">
    <citation type="submission" date="2021-06" db="EMBL/GenBank/DDBJ databases">
        <authorList>
            <person name="Kallberg Y."/>
            <person name="Tangrot J."/>
            <person name="Rosling A."/>
        </authorList>
    </citation>
    <scope>NUCLEOTIDE SEQUENCE</scope>
    <source>
        <strain evidence="1">87-6 pot B 2015</strain>
    </source>
</reference>
<evidence type="ECO:0000313" key="1">
    <source>
        <dbReference type="EMBL" id="CAG8609727.1"/>
    </source>
</evidence>
<organism evidence="1 2">
    <name type="scientific">Funneliformis mosseae</name>
    <name type="common">Endomycorrhizal fungus</name>
    <name type="synonym">Glomus mosseae</name>
    <dbReference type="NCBI Taxonomy" id="27381"/>
    <lineage>
        <taxon>Eukaryota</taxon>
        <taxon>Fungi</taxon>
        <taxon>Fungi incertae sedis</taxon>
        <taxon>Mucoromycota</taxon>
        <taxon>Glomeromycotina</taxon>
        <taxon>Glomeromycetes</taxon>
        <taxon>Glomerales</taxon>
        <taxon>Glomeraceae</taxon>
        <taxon>Funneliformis</taxon>
    </lineage>
</organism>
<accession>A0A9N9CRT1</accession>
<comment type="caution">
    <text evidence="1">The sequence shown here is derived from an EMBL/GenBank/DDBJ whole genome shotgun (WGS) entry which is preliminary data.</text>
</comment>